<reference evidence="2 3" key="1">
    <citation type="journal article" date="2019" name="G3 (Bethesda)">
        <title>Sequencing of a Wild Apple (Malus baccata) Genome Unravels the Differences Between Cultivated and Wild Apple Species Regarding Disease Resistance and Cold Tolerance.</title>
        <authorList>
            <person name="Chen X."/>
        </authorList>
    </citation>
    <scope>NUCLEOTIDE SEQUENCE [LARGE SCALE GENOMIC DNA]</scope>
    <source>
        <strain evidence="3">cv. Shandingzi</strain>
        <tissue evidence="2">Leaves</tissue>
    </source>
</reference>
<gene>
    <name evidence="2" type="ORF">C1H46_003456</name>
</gene>
<evidence type="ECO:0000313" key="3">
    <source>
        <dbReference type="Proteomes" id="UP000315295"/>
    </source>
</evidence>
<name>A0A540NJS3_MALBA</name>
<dbReference type="EMBL" id="VIEB01000035">
    <property type="protein sequence ID" value="TQE10883.1"/>
    <property type="molecule type" value="Genomic_DNA"/>
</dbReference>
<sequence length="84" mass="9409">MKLDALHSASSSKQQGRQHQLRHFSHHASNDEETSMTAIKRLAGHEARRFTFCLKLQAARASSKAVNTSFVTLATMLQTTKKLQ</sequence>
<accession>A0A540NJS3</accession>
<proteinExistence type="predicted"/>
<feature type="compositionally biased region" description="Polar residues" evidence="1">
    <location>
        <begin position="8"/>
        <end position="18"/>
    </location>
</feature>
<evidence type="ECO:0000313" key="2">
    <source>
        <dbReference type="EMBL" id="TQE10883.1"/>
    </source>
</evidence>
<evidence type="ECO:0000256" key="1">
    <source>
        <dbReference type="SAM" id="MobiDB-lite"/>
    </source>
</evidence>
<dbReference type="Proteomes" id="UP000315295">
    <property type="component" value="Unassembled WGS sequence"/>
</dbReference>
<organism evidence="2 3">
    <name type="scientific">Malus baccata</name>
    <name type="common">Siberian crab apple</name>
    <name type="synonym">Pyrus baccata</name>
    <dbReference type="NCBI Taxonomy" id="106549"/>
    <lineage>
        <taxon>Eukaryota</taxon>
        <taxon>Viridiplantae</taxon>
        <taxon>Streptophyta</taxon>
        <taxon>Embryophyta</taxon>
        <taxon>Tracheophyta</taxon>
        <taxon>Spermatophyta</taxon>
        <taxon>Magnoliopsida</taxon>
        <taxon>eudicotyledons</taxon>
        <taxon>Gunneridae</taxon>
        <taxon>Pentapetalae</taxon>
        <taxon>rosids</taxon>
        <taxon>fabids</taxon>
        <taxon>Rosales</taxon>
        <taxon>Rosaceae</taxon>
        <taxon>Amygdaloideae</taxon>
        <taxon>Maleae</taxon>
        <taxon>Malus</taxon>
    </lineage>
</organism>
<comment type="caution">
    <text evidence="2">The sequence shown here is derived from an EMBL/GenBank/DDBJ whole genome shotgun (WGS) entry which is preliminary data.</text>
</comment>
<dbReference type="AlphaFoldDB" id="A0A540NJS3"/>
<feature type="region of interest" description="Disordered" evidence="1">
    <location>
        <begin position="1"/>
        <end position="34"/>
    </location>
</feature>
<protein>
    <submittedName>
        <fullName evidence="2">Uncharacterized protein</fullName>
    </submittedName>
</protein>
<keyword evidence="3" id="KW-1185">Reference proteome</keyword>